<evidence type="ECO:0000256" key="1">
    <source>
        <dbReference type="SAM" id="MobiDB-lite"/>
    </source>
</evidence>
<reference evidence="2 4" key="1">
    <citation type="submission" date="2017-05" db="EMBL/GenBank/DDBJ databases">
        <title>The Genome Sequence of Enterococcus faecium 7H8_DIV0219.</title>
        <authorList>
            <consortium name="The Broad Institute Genomics Platform"/>
            <consortium name="The Broad Institute Genomic Center for Infectious Diseases"/>
            <person name="Earl A."/>
            <person name="Manson A."/>
            <person name="Schwartman J."/>
            <person name="Gilmore M."/>
            <person name="Abouelleil A."/>
            <person name="Cao P."/>
            <person name="Chapman S."/>
            <person name="Cusick C."/>
            <person name="Shea T."/>
            <person name="Young S."/>
            <person name="Neafsey D."/>
            <person name="Nusbaum C."/>
            <person name="Birren B."/>
        </authorList>
    </citation>
    <scope>NUCLEOTIDE SEQUENCE [LARGE SCALE GENOMIC DNA]</scope>
    <source>
        <strain evidence="2 4">7H8_DIV0219</strain>
    </source>
</reference>
<evidence type="ECO:0000313" key="4">
    <source>
        <dbReference type="Proteomes" id="UP000194885"/>
    </source>
</evidence>
<organism evidence="2 4">
    <name type="scientific">Enterococcus faecium</name>
    <name type="common">Streptococcus faecium</name>
    <dbReference type="NCBI Taxonomy" id="1352"/>
    <lineage>
        <taxon>Bacteria</taxon>
        <taxon>Bacillati</taxon>
        <taxon>Bacillota</taxon>
        <taxon>Bacilli</taxon>
        <taxon>Lactobacillales</taxon>
        <taxon>Enterococcaceae</taxon>
        <taxon>Enterococcus</taxon>
    </lineage>
</organism>
<proteinExistence type="predicted"/>
<evidence type="ECO:0008006" key="5">
    <source>
        <dbReference type="Google" id="ProtNLM"/>
    </source>
</evidence>
<dbReference type="AlphaFoldDB" id="A0A242B0R4"/>
<gene>
    <name evidence="3" type="ORF">A5810_002877</name>
    <name evidence="2" type="ORF">A5810_002907</name>
</gene>
<dbReference type="EMBL" id="NGKW01000010">
    <property type="protein sequence ID" value="OTN86784.1"/>
    <property type="molecule type" value="Genomic_DNA"/>
</dbReference>
<feature type="compositionally biased region" description="Basic and acidic residues" evidence="1">
    <location>
        <begin position="66"/>
        <end position="77"/>
    </location>
</feature>
<dbReference type="InterPro" id="IPR049982">
    <property type="entry name" value="EF0163-like"/>
</dbReference>
<feature type="compositionally biased region" description="Polar residues" evidence="1">
    <location>
        <begin position="56"/>
        <end position="65"/>
    </location>
</feature>
<protein>
    <recommendedName>
        <fullName evidence="5">Lipoprotein</fullName>
    </recommendedName>
</protein>
<feature type="region of interest" description="Disordered" evidence="1">
    <location>
        <begin position="56"/>
        <end position="77"/>
    </location>
</feature>
<dbReference type="EMBL" id="NGKW01000009">
    <property type="protein sequence ID" value="OTN86807.1"/>
    <property type="molecule type" value="Genomic_DNA"/>
</dbReference>
<evidence type="ECO:0000313" key="3">
    <source>
        <dbReference type="EMBL" id="OTN86807.1"/>
    </source>
</evidence>
<dbReference type="Proteomes" id="UP000194885">
    <property type="component" value="Unassembled WGS sequence"/>
</dbReference>
<evidence type="ECO:0000313" key="2">
    <source>
        <dbReference type="EMBL" id="OTN86784.1"/>
    </source>
</evidence>
<name>A0A242B0R4_ENTFC</name>
<accession>A0A242B0R4</accession>
<dbReference type="NCBIfam" id="NF042930">
    <property type="entry name" value="EF0163_fam"/>
    <property type="match status" value="1"/>
</dbReference>
<sequence length="181" mass="20629">MKKGIGFVFSCFCLLGLTGCHLFSSEEQAIQTTPIEEISEGIAESNVEKSTEIIQSAESNSQVNQSKEEATEQTDETTKSLLKDFSRKWSNFTDVYKRNQAVRKYMTSRCIQDNSIDVDPHVQMETTGKLHQVTQDVEDPTQYLLLGEEHANDVTRFMVLQVKVLEQKIDAIKVYYVRSAY</sequence>
<dbReference type="PROSITE" id="PS51257">
    <property type="entry name" value="PROKAR_LIPOPROTEIN"/>
    <property type="match status" value="1"/>
</dbReference>
<comment type="caution">
    <text evidence="2">The sequence shown here is derived from an EMBL/GenBank/DDBJ whole genome shotgun (WGS) entry which is preliminary data.</text>
</comment>
<dbReference type="RefSeq" id="WP_086323890.1">
    <property type="nucleotide sequence ID" value="NZ_NGKW01000009.1"/>
</dbReference>